<dbReference type="InterPro" id="IPR016024">
    <property type="entry name" value="ARM-type_fold"/>
</dbReference>
<dbReference type="InterPro" id="IPR003891">
    <property type="entry name" value="Initiation_fac_eIF4g_MI"/>
</dbReference>
<sequence length="451" mass="50375">MASSPSSGPAAAATVPTASTKKMRVRSKSTSAVEDVKDEVQTTNERRAIDGVKSSLRNGFNGTENGSESLFVKTPKDKHHDRKSRTGRRGLPKKGGAGGKGTWGAIGEVLDEDYFKIQDQHDPNYESEEDENEPYEIEMCKPELTEEEFSKNITPIVQEYFEHGETEDVLMSLAELNISSRKYKVPALAVCLALEKKGTQREMASVLISDLYGKQLTQNDIAKGFQQLLDDLDDLSLDTPEAPEVLGKFIARAVADDCLPPAFITNLGDTPEESNQRKALTEADLLLRLKHGMVRLDSVWGIVGGRRPVKQLVKKMLLLLKEYLNSEDVEEASRCLRELEVPHFHHELIYEAIVMMLEDGHERVMSLMKDLFQFFAKTNFVTPVQMKSGFERVFESFADIQLDVPHAHTSLEKFTDMCARDGIIPISLTLKVPSRGRKRFVSEGDGGLVKV</sequence>
<evidence type="ECO:0000259" key="7">
    <source>
        <dbReference type="PROSITE" id="PS51366"/>
    </source>
</evidence>
<evidence type="ECO:0000256" key="6">
    <source>
        <dbReference type="SAM" id="MobiDB-lite"/>
    </source>
</evidence>
<feature type="compositionally biased region" description="Basic residues" evidence="6">
    <location>
        <begin position="76"/>
        <end position="92"/>
    </location>
</feature>
<evidence type="ECO:0000256" key="1">
    <source>
        <dbReference type="ARBA" id="ARBA00004496"/>
    </source>
</evidence>
<accession>A0ABN8MBS8</accession>
<feature type="domain" description="MI" evidence="7">
    <location>
        <begin position="311"/>
        <end position="434"/>
    </location>
</feature>
<dbReference type="SUPFAM" id="SSF48371">
    <property type="entry name" value="ARM repeat"/>
    <property type="match status" value="2"/>
</dbReference>
<keyword evidence="9" id="KW-1185">Reference proteome</keyword>
<keyword evidence="5" id="KW-0539">Nucleus</keyword>
<comment type="caution">
    <text evidence="8">The sequence shown here is derived from an EMBL/GenBank/DDBJ whole genome shotgun (WGS) entry which is preliminary data.</text>
</comment>
<feature type="compositionally biased region" description="Low complexity" evidence="6">
    <location>
        <begin position="1"/>
        <end position="20"/>
    </location>
</feature>
<dbReference type="PANTHER" id="PTHR12626:SF0">
    <property type="entry name" value="PROGRAMMED CELL DEATH PROTEIN 4"/>
    <property type="match status" value="1"/>
</dbReference>
<dbReference type="SMART" id="SM00544">
    <property type="entry name" value="MA3"/>
    <property type="match status" value="2"/>
</dbReference>
<name>A0ABN8MBS8_9CNID</name>
<reference evidence="8 9" key="1">
    <citation type="submission" date="2022-05" db="EMBL/GenBank/DDBJ databases">
        <authorList>
            <consortium name="Genoscope - CEA"/>
            <person name="William W."/>
        </authorList>
    </citation>
    <scope>NUCLEOTIDE SEQUENCE [LARGE SCALE GENOMIC DNA]</scope>
</reference>
<comment type="similarity">
    <text evidence="2">Belongs to the PDCD4 family.</text>
</comment>
<evidence type="ECO:0000256" key="3">
    <source>
        <dbReference type="ARBA" id="ARBA00022490"/>
    </source>
</evidence>
<feature type="compositionally biased region" description="Basic and acidic residues" evidence="6">
    <location>
        <begin position="34"/>
        <end position="50"/>
    </location>
</feature>
<feature type="region of interest" description="Disordered" evidence="6">
    <location>
        <begin position="1"/>
        <end position="103"/>
    </location>
</feature>
<evidence type="ECO:0000256" key="2">
    <source>
        <dbReference type="ARBA" id="ARBA00005497"/>
    </source>
</evidence>
<evidence type="ECO:0000256" key="5">
    <source>
        <dbReference type="ARBA" id="ARBA00023242"/>
    </source>
</evidence>
<feature type="compositionally biased region" description="Polar residues" evidence="6">
    <location>
        <begin position="55"/>
        <end position="68"/>
    </location>
</feature>
<feature type="compositionally biased region" description="Gly residues" evidence="6">
    <location>
        <begin position="93"/>
        <end position="103"/>
    </location>
</feature>
<dbReference type="Proteomes" id="UP001159427">
    <property type="component" value="Unassembled WGS sequence"/>
</dbReference>
<dbReference type="EMBL" id="CALNXI010000384">
    <property type="protein sequence ID" value="CAH3026018.1"/>
    <property type="molecule type" value="Genomic_DNA"/>
</dbReference>
<protein>
    <recommendedName>
        <fullName evidence="7">MI domain-containing protein</fullName>
    </recommendedName>
</protein>
<evidence type="ECO:0000313" key="9">
    <source>
        <dbReference type="Proteomes" id="UP001159427"/>
    </source>
</evidence>
<dbReference type="Pfam" id="PF02847">
    <property type="entry name" value="MA3"/>
    <property type="match status" value="2"/>
</dbReference>
<dbReference type="PANTHER" id="PTHR12626">
    <property type="entry name" value="PROGRAMMED CELL DEATH 4"/>
    <property type="match status" value="1"/>
</dbReference>
<feature type="domain" description="MI" evidence="7">
    <location>
        <begin position="148"/>
        <end position="269"/>
    </location>
</feature>
<evidence type="ECO:0000256" key="4">
    <source>
        <dbReference type="ARBA" id="ARBA00022737"/>
    </source>
</evidence>
<dbReference type="PROSITE" id="PS51366">
    <property type="entry name" value="MI"/>
    <property type="match status" value="2"/>
</dbReference>
<comment type="subcellular location">
    <subcellularLocation>
        <location evidence="1">Cytoplasm</location>
    </subcellularLocation>
</comment>
<dbReference type="Gene3D" id="1.25.40.180">
    <property type="match status" value="2"/>
</dbReference>
<organism evidence="8 9">
    <name type="scientific">Porites evermanni</name>
    <dbReference type="NCBI Taxonomy" id="104178"/>
    <lineage>
        <taxon>Eukaryota</taxon>
        <taxon>Metazoa</taxon>
        <taxon>Cnidaria</taxon>
        <taxon>Anthozoa</taxon>
        <taxon>Hexacorallia</taxon>
        <taxon>Scleractinia</taxon>
        <taxon>Fungiina</taxon>
        <taxon>Poritidae</taxon>
        <taxon>Porites</taxon>
    </lineage>
</organism>
<keyword evidence="3" id="KW-0963">Cytoplasm</keyword>
<gene>
    <name evidence="8" type="ORF">PEVE_00027833</name>
</gene>
<proteinExistence type="inferred from homology"/>
<evidence type="ECO:0000313" key="8">
    <source>
        <dbReference type="EMBL" id="CAH3026018.1"/>
    </source>
</evidence>
<dbReference type="InterPro" id="IPR039778">
    <property type="entry name" value="PDCD4"/>
</dbReference>
<keyword evidence="4" id="KW-0677">Repeat</keyword>